<dbReference type="InterPro" id="IPR053868">
    <property type="entry name" value="Pel9A-like_beta_helix"/>
</dbReference>
<evidence type="ECO:0000256" key="5">
    <source>
        <dbReference type="ARBA" id="ARBA00022729"/>
    </source>
</evidence>
<dbReference type="InterPro" id="IPR052052">
    <property type="entry name" value="Polysaccharide_Lyase_9"/>
</dbReference>
<evidence type="ECO:0000256" key="9">
    <source>
        <dbReference type="SAM" id="MobiDB-lite"/>
    </source>
</evidence>
<feature type="domain" description="Pel9A-like right handed beta-helix region" evidence="13">
    <location>
        <begin position="356"/>
        <end position="529"/>
    </location>
</feature>
<dbReference type="InterPro" id="IPR011459">
    <property type="entry name" value="DUF1565"/>
</dbReference>
<dbReference type="Gene3D" id="2.160.20.10">
    <property type="entry name" value="Single-stranded right-handed beta-helix, Pectin lyase-like"/>
    <property type="match status" value="1"/>
</dbReference>
<protein>
    <submittedName>
        <fullName evidence="14">DUF1565 domain-containing protein</fullName>
    </submittedName>
</protein>
<dbReference type="InterPro" id="IPR011050">
    <property type="entry name" value="Pectin_lyase_fold/virulence"/>
</dbReference>
<accession>A0ABU2WQ31</accession>
<dbReference type="RefSeq" id="WP_311410385.1">
    <property type="nucleotide sequence ID" value="NZ_JAVRFL010000003.1"/>
</dbReference>
<evidence type="ECO:0000256" key="7">
    <source>
        <dbReference type="ARBA" id="ARBA00023239"/>
    </source>
</evidence>
<dbReference type="SUPFAM" id="SSF51126">
    <property type="entry name" value="Pectin lyase-like"/>
    <property type="match status" value="1"/>
</dbReference>
<feature type="signal peptide" evidence="10">
    <location>
        <begin position="1"/>
        <end position="34"/>
    </location>
</feature>
<keyword evidence="15" id="KW-1185">Reference proteome</keyword>
<evidence type="ECO:0000313" key="14">
    <source>
        <dbReference type="EMBL" id="MDT0528025.1"/>
    </source>
</evidence>
<evidence type="ECO:0000256" key="10">
    <source>
        <dbReference type="SAM" id="SignalP"/>
    </source>
</evidence>
<comment type="subcellular location">
    <subcellularLocation>
        <location evidence="2">Secreted</location>
    </subcellularLocation>
</comment>
<dbReference type="PANTHER" id="PTHR40088">
    <property type="entry name" value="PECTATE LYASE (EUROFUNG)"/>
    <property type="match status" value="1"/>
</dbReference>
<feature type="domain" description="3-keto-alpha-glucoside-1,2-lyase/3-keto-2-hydroxy-glucal hydratase" evidence="11">
    <location>
        <begin position="44"/>
        <end position="203"/>
    </location>
</feature>
<dbReference type="Pfam" id="PF22842">
    <property type="entry name" value="Pel9A-like_beta_helix"/>
    <property type="match status" value="1"/>
</dbReference>
<proteinExistence type="inferred from homology"/>
<evidence type="ECO:0000256" key="8">
    <source>
        <dbReference type="ARBA" id="ARBA00038263"/>
    </source>
</evidence>
<dbReference type="InterPro" id="IPR012334">
    <property type="entry name" value="Pectin_lyas_fold"/>
</dbReference>
<comment type="cofactor">
    <cofactor evidence="1">
        <name>Ca(2+)</name>
        <dbReference type="ChEBI" id="CHEBI:29108"/>
    </cofactor>
</comment>
<evidence type="ECO:0000313" key="15">
    <source>
        <dbReference type="Proteomes" id="UP001180973"/>
    </source>
</evidence>
<evidence type="ECO:0000256" key="6">
    <source>
        <dbReference type="ARBA" id="ARBA00022837"/>
    </source>
</evidence>
<keyword evidence="6" id="KW-0106">Calcium</keyword>
<dbReference type="Proteomes" id="UP001180973">
    <property type="component" value="Unassembled WGS sequence"/>
</dbReference>
<feature type="chain" id="PRO_5046825427" evidence="10">
    <location>
        <begin position="35"/>
        <end position="597"/>
    </location>
</feature>
<name>A0ABU2WQ31_9ACTN</name>
<dbReference type="InterPro" id="IPR013320">
    <property type="entry name" value="ConA-like_dom_sf"/>
</dbReference>
<keyword evidence="3" id="KW-0964">Secreted</keyword>
<evidence type="ECO:0000259" key="11">
    <source>
        <dbReference type="Pfam" id="PF06439"/>
    </source>
</evidence>
<comment type="similarity">
    <text evidence="8">Belongs to the polysaccharide lyase 9 family.</text>
</comment>
<keyword evidence="7" id="KW-0456">Lyase</keyword>
<reference evidence="14" key="1">
    <citation type="submission" date="2023-09" db="EMBL/GenBank/DDBJ databases">
        <title>30 novel species of actinomycetes from the DSMZ collection.</title>
        <authorList>
            <person name="Nouioui I."/>
        </authorList>
    </citation>
    <scope>NUCLEOTIDE SEQUENCE</scope>
    <source>
        <strain evidence="14">DSM 115977</strain>
    </source>
</reference>
<dbReference type="SUPFAM" id="SSF49899">
    <property type="entry name" value="Concanavalin A-like lectins/glucanases"/>
    <property type="match status" value="1"/>
</dbReference>
<dbReference type="EMBL" id="JAVRFL010000003">
    <property type="protein sequence ID" value="MDT0528025.1"/>
    <property type="molecule type" value="Genomic_DNA"/>
</dbReference>
<feature type="domain" description="DUF1565" evidence="12">
    <location>
        <begin position="240"/>
        <end position="279"/>
    </location>
</feature>
<feature type="region of interest" description="Disordered" evidence="9">
    <location>
        <begin position="203"/>
        <end position="231"/>
    </location>
</feature>
<dbReference type="Gene3D" id="2.60.120.560">
    <property type="entry name" value="Exo-inulinase, domain 1"/>
    <property type="match status" value="1"/>
</dbReference>
<evidence type="ECO:0000259" key="12">
    <source>
        <dbReference type="Pfam" id="PF07602"/>
    </source>
</evidence>
<organism evidence="14 15">
    <name type="scientific">Micromonospora reichwaldensis</name>
    <dbReference type="NCBI Taxonomy" id="3075516"/>
    <lineage>
        <taxon>Bacteria</taxon>
        <taxon>Bacillati</taxon>
        <taxon>Actinomycetota</taxon>
        <taxon>Actinomycetes</taxon>
        <taxon>Micromonosporales</taxon>
        <taxon>Micromonosporaceae</taxon>
        <taxon>Micromonospora</taxon>
    </lineage>
</organism>
<keyword evidence="5 10" id="KW-0732">Signal</keyword>
<sequence>MRDRLRRTRGAVAAVGVSATALALAASMVSTAHAATLFSDDFGDGDSGGWSKSGGTWSVTTDGSPVLRQSNTGSELARMFAGQPSWADYEVRARVKPTSYGSGGLVAIAARASSSTKMYRLSLLADGRAELQAVNGSAITVLGSAAGVGSTGAWHTLRIETAGSTVRGFVDGVRVGDANGTLTGAGRIALVTAHAGASFDDVVVSSGGTGPTTPPTTAPPTTPPPTTPPPAAGTLVVATNGDDAAPGTLAEPLRTIQRAHDLVQPGGTIAVRGGTYAPASTIKILKDGSQSQPITLTAYQGERVVIDGENMPYTPGAVGSSIPRADRGALHVEGDWWRFVGLEIVNGPYGIFGVDTNNGRYERLVTRDNYETGLHLQGTSSGNHVVDLDSYGNRDPRKNGESADGLAIKEGSGTGNVVRGARLWRNADDGFDAWLFLSPVLIENSVAYDNGYNYWGLPDYTGDGNGFKNGGGTDPRPAVAHVTRNSMAWGNSAGGFIDNGNPGPLVFERNTAWDNGKDGFNVSRSTSVLTRNLAVGNTTDVSLGGSTGSGNSWNLGGTWPLVSTDPATITGPRTADGAIPTSSFLRPANGADVGARI</sequence>
<evidence type="ECO:0000256" key="1">
    <source>
        <dbReference type="ARBA" id="ARBA00001913"/>
    </source>
</evidence>
<dbReference type="PANTHER" id="PTHR40088:SF1">
    <property type="entry name" value="PECTATE LYASE PEL9"/>
    <property type="match status" value="1"/>
</dbReference>
<evidence type="ECO:0000256" key="2">
    <source>
        <dbReference type="ARBA" id="ARBA00004613"/>
    </source>
</evidence>
<feature type="compositionally biased region" description="Pro residues" evidence="9">
    <location>
        <begin position="212"/>
        <end position="231"/>
    </location>
</feature>
<evidence type="ECO:0000259" key="13">
    <source>
        <dbReference type="Pfam" id="PF22842"/>
    </source>
</evidence>
<dbReference type="InterPro" id="IPR010496">
    <property type="entry name" value="AL/BT2_dom"/>
</dbReference>
<keyword evidence="4" id="KW-0479">Metal-binding</keyword>
<comment type="caution">
    <text evidence="14">The sequence shown here is derived from an EMBL/GenBank/DDBJ whole genome shotgun (WGS) entry which is preliminary data.</text>
</comment>
<dbReference type="Pfam" id="PF06439">
    <property type="entry name" value="3keto-disac_hyd"/>
    <property type="match status" value="1"/>
</dbReference>
<gene>
    <name evidence="14" type="ORF">RM555_03340</name>
</gene>
<evidence type="ECO:0000256" key="4">
    <source>
        <dbReference type="ARBA" id="ARBA00022723"/>
    </source>
</evidence>
<evidence type="ECO:0000256" key="3">
    <source>
        <dbReference type="ARBA" id="ARBA00022525"/>
    </source>
</evidence>
<dbReference type="Pfam" id="PF07602">
    <property type="entry name" value="DUF1565"/>
    <property type="match status" value="1"/>
</dbReference>